<comment type="similarity">
    <text evidence="1 7 8">Belongs to the bacterial ribosomal protein bL21 family.</text>
</comment>
<dbReference type="AlphaFoldDB" id="A0A6M3WW44"/>
<dbReference type="InterPro" id="IPR036164">
    <property type="entry name" value="bL21-like_sf"/>
</dbReference>
<dbReference type="PANTHER" id="PTHR21349:SF7">
    <property type="entry name" value="LARGE RIBOSOMAL SUBUNIT PROTEIN BL21C"/>
    <property type="match status" value="1"/>
</dbReference>
<keyword evidence="9" id="KW-0150">Chloroplast</keyword>
<evidence type="ECO:0000256" key="8">
    <source>
        <dbReference type="RuleBase" id="RU000563"/>
    </source>
</evidence>
<keyword evidence="5 7" id="KW-0689">Ribosomal protein</keyword>
<keyword evidence="6 7" id="KW-0687">Ribonucleoprotein</keyword>
<evidence type="ECO:0000256" key="1">
    <source>
        <dbReference type="ARBA" id="ARBA00008563"/>
    </source>
</evidence>
<keyword evidence="4 7" id="KW-0694">RNA-binding</keyword>
<evidence type="ECO:0000256" key="6">
    <source>
        <dbReference type="ARBA" id="ARBA00023274"/>
    </source>
</evidence>
<keyword evidence="3 7" id="KW-0699">rRNA-binding</keyword>
<protein>
    <recommendedName>
        <fullName evidence="7">Large ribosomal subunit protein bL21c</fullName>
    </recommendedName>
</protein>
<dbReference type="GO" id="GO:0005762">
    <property type="term" value="C:mitochondrial large ribosomal subunit"/>
    <property type="evidence" value="ECO:0007669"/>
    <property type="project" value="TreeGrafter"/>
</dbReference>
<dbReference type="InterPro" id="IPR001787">
    <property type="entry name" value="Ribosomal_bL21"/>
</dbReference>
<dbReference type="HAMAP" id="MF_01363">
    <property type="entry name" value="Ribosomal_bL21"/>
    <property type="match status" value="1"/>
</dbReference>
<organism evidence="9">
    <name type="scientific">Pterocladiophila hemisphaerica</name>
    <dbReference type="NCBI Taxonomy" id="2712948"/>
    <lineage>
        <taxon>Eukaryota</taxon>
        <taxon>Rhodophyta</taxon>
        <taxon>Florideophyceae</taxon>
        <taxon>Rhodymeniophycidae</taxon>
        <taxon>Gracilariales</taxon>
        <taxon>Pterocladiophilaceae</taxon>
        <taxon>Pterocladiophila</taxon>
    </lineage>
</organism>
<dbReference type="EMBL" id="MT117918">
    <property type="protein sequence ID" value="QJH88388.1"/>
    <property type="molecule type" value="Genomic_DNA"/>
</dbReference>
<keyword evidence="2 9" id="KW-0934">Plastid</keyword>
<dbReference type="GO" id="GO:0019843">
    <property type="term" value="F:rRNA binding"/>
    <property type="evidence" value="ECO:0007669"/>
    <property type="project" value="UniProtKB-UniRule"/>
</dbReference>
<dbReference type="SUPFAM" id="SSF141091">
    <property type="entry name" value="L21p-like"/>
    <property type="match status" value="1"/>
</dbReference>
<name>A0A6M3WW44_9FLOR</name>
<geneLocation type="chloroplast" evidence="9"/>
<gene>
    <name evidence="7 9" type="primary">rpl21</name>
</gene>
<evidence type="ECO:0000313" key="9">
    <source>
        <dbReference type="EMBL" id="QJH88388.1"/>
    </source>
</evidence>
<dbReference type="InterPro" id="IPR028909">
    <property type="entry name" value="bL21-like"/>
</dbReference>
<evidence type="ECO:0000256" key="4">
    <source>
        <dbReference type="ARBA" id="ARBA00022884"/>
    </source>
</evidence>
<reference evidence="9" key="1">
    <citation type="journal article" date="2020" name="J. Phycol.">
        <title>The Organelle Genomes in the Photosynthetic Red Algal Parasite Pterocladiophila hemisphaerica (Florideophyceae, Rhodophyta) Have Elevated Substitution Rates and Extreme Gene Loss in the Plastid Genome.</title>
        <authorList>
            <person name="Preuss M."/>
            <person name="Verbruggen H."/>
            <person name="Zuccarello G.C."/>
        </authorList>
    </citation>
    <scope>NUCLEOTIDE SEQUENCE</scope>
</reference>
<dbReference type="GO" id="GO:0006412">
    <property type="term" value="P:translation"/>
    <property type="evidence" value="ECO:0007669"/>
    <property type="project" value="UniProtKB-UniRule"/>
</dbReference>
<accession>A0A6M3WW44</accession>
<dbReference type="GO" id="GO:0009507">
    <property type="term" value="C:chloroplast"/>
    <property type="evidence" value="ECO:0007669"/>
    <property type="project" value="UniProtKB-SubCell"/>
</dbReference>
<comment type="subunit">
    <text evidence="7 8">Part of the 50S ribosomal subunit.</text>
</comment>
<comment type="function">
    <text evidence="7 8">This protein binds to 23S rRNA.</text>
</comment>
<sequence>MKTKTYAIIEIGGKQLFIKKNYFYDINHINSQIGSIISLNKILLIQRNKLILIGKPYLKSVIIEAEILKHFQEKKILVLKMKRKKKQKRKQGYRNKLTRIFISNILLTNTFH</sequence>
<dbReference type="Pfam" id="PF00829">
    <property type="entry name" value="Ribosomal_L21p"/>
    <property type="match status" value="1"/>
</dbReference>
<dbReference type="GO" id="GO:0003735">
    <property type="term" value="F:structural constituent of ribosome"/>
    <property type="evidence" value="ECO:0007669"/>
    <property type="project" value="InterPro"/>
</dbReference>
<comment type="subcellular location">
    <subcellularLocation>
        <location evidence="7">Plastid</location>
        <location evidence="7">Chloroplast</location>
    </subcellularLocation>
</comment>
<evidence type="ECO:0000256" key="2">
    <source>
        <dbReference type="ARBA" id="ARBA00022640"/>
    </source>
</evidence>
<dbReference type="NCBIfam" id="TIGR00061">
    <property type="entry name" value="L21"/>
    <property type="match status" value="1"/>
</dbReference>
<evidence type="ECO:0000256" key="7">
    <source>
        <dbReference type="HAMAP-Rule" id="MF_01363"/>
    </source>
</evidence>
<proteinExistence type="inferred from homology"/>
<dbReference type="PANTHER" id="PTHR21349">
    <property type="entry name" value="50S RIBOSOMAL PROTEIN L21"/>
    <property type="match status" value="1"/>
</dbReference>
<evidence type="ECO:0000256" key="3">
    <source>
        <dbReference type="ARBA" id="ARBA00022730"/>
    </source>
</evidence>
<evidence type="ECO:0000256" key="5">
    <source>
        <dbReference type="ARBA" id="ARBA00022980"/>
    </source>
</evidence>